<evidence type="ECO:0000256" key="24">
    <source>
        <dbReference type="SAM" id="MobiDB-lite"/>
    </source>
</evidence>
<evidence type="ECO:0000256" key="22">
    <source>
        <dbReference type="ARBA" id="ARBA00033317"/>
    </source>
</evidence>
<dbReference type="FunFam" id="3.80.10.10:FF:000447">
    <property type="entry name" value="Glucose-repressible alcohol dehydrogenase transcriptional effector"/>
    <property type="match status" value="1"/>
</dbReference>
<keyword evidence="13" id="KW-0269">Exonuclease</keyword>
<keyword evidence="12" id="KW-0378">Hydrolase</keyword>
<organism evidence="26 27">
    <name type="scientific">Monilinia vaccinii-corymbosi</name>
    <dbReference type="NCBI Taxonomy" id="61207"/>
    <lineage>
        <taxon>Eukaryota</taxon>
        <taxon>Fungi</taxon>
        <taxon>Dikarya</taxon>
        <taxon>Ascomycota</taxon>
        <taxon>Pezizomycotina</taxon>
        <taxon>Leotiomycetes</taxon>
        <taxon>Helotiales</taxon>
        <taxon>Sclerotiniaceae</taxon>
        <taxon>Monilinia</taxon>
    </lineage>
</organism>
<dbReference type="EC" id="3.1.13.4" evidence="6"/>
<dbReference type="FunFam" id="3.60.10.10:FF:000037">
    <property type="entry name" value="Glucose-repressible alcohol dehydrogenase transcriptional effector"/>
    <property type="match status" value="1"/>
</dbReference>
<dbReference type="GO" id="GO:0004535">
    <property type="term" value="F:poly(A)-specific ribonuclease activity"/>
    <property type="evidence" value="ECO:0007669"/>
    <property type="project" value="UniProtKB-EC"/>
</dbReference>
<evidence type="ECO:0000256" key="3">
    <source>
        <dbReference type="ARBA" id="ARBA00004123"/>
    </source>
</evidence>
<evidence type="ECO:0000256" key="6">
    <source>
        <dbReference type="ARBA" id="ARBA00012161"/>
    </source>
</evidence>
<evidence type="ECO:0000256" key="17">
    <source>
        <dbReference type="ARBA" id="ARBA00023163"/>
    </source>
</evidence>
<evidence type="ECO:0000313" key="26">
    <source>
        <dbReference type="EMBL" id="QSZ34965.1"/>
    </source>
</evidence>
<evidence type="ECO:0000256" key="4">
    <source>
        <dbReference type="ARBA" id="ARBA00004496"/>
    </source>
</evidence>
<evidence type="ECO:0000259" key="25">
    <source>
        <dbReference type="Pfam" id="PF03372"/>
    </source>
</evidence>
<keyword evidence="11" id="KW-0677">Repeat</keyword>
<accession>A0A8A3PIV5</accession>
<evidence type="ECO:0000256" key="13">
    <source>
        <dbReference type="ARBA" id="ARBA00022839"/>
    </source>
</evidence>
<dbReference type="PANTHER" id="PTHR12121">
    <property type="entry name" value="CARBON CATABOLITE REPRESSOR PROTEIN 4"/>
    <property type="match status" value="1"/>
</dbReference>
<dbReference type="Proteomes" id="UP000672032">
    <property type="component" value="Chromosome 5"/>
</dbReference>
<dbReference type="InterPro" id="IPR005135">
    <property type="entry name" value="Endo/exonuclease/phosphatase"/>
</dbReference>
<sequence length="930" mass="105287">MQRESRAFSRPHSFRANKQPLYNMLNADNHSSIHAEVPLSLVIALVGEPHLSSKIKLNLQNYLTCQYPTYEKARYCAIQVQDVELELFTFKRLRDLLRRPGGRRTPPLCDSTSKPLRETYVPTKKRPIASFESTRFTGLRFLPVSLHGLRSRRRANASARSLSAVVLMADGYRFSQQSAGNYYYPQNTHHQRHLIRSGTPPNNIRSAFNTNTPSPTRTPDPQSPAHSLYGMFNHQQGQHGRVNGAGRGAMADHTRMLPYPHLMHQSQHTQHHANIQQDHSAHTSNAVGHHANFPSVAMQNSTSNFTPNIQNGHTTSTHGGQAPVINEHWQKQLELYQESKKAKLQGPHHFARSRSAQNTVDTKPVTTVSTEEEPENTSRNRPSNTDISIKRQDWHNMDMSGLGLRALSVEVFRYTFLRELYVASNALTSLPSAIGQLRHLSHLDASGNALTTLPPELGMCVYLKNLLLFDNQLTSLPQSFGSLYQLEMLGIEGNKHMDPAIKSEIMEKGTKALIHTLKEEAPIPPPPAPREMIDLLNGTTVPPEVERFTVFSYNILCDNYVGPGQYGYVPSKALDWDHRRHEILREIEERDADFVCLQEVDAENFREFFSVKLAYKDYKGVWWPKSRAKTMSESAAKAVDGCATFYKNNKYILLDKQLIDFANIAINRPDMKNQHDIFNRVMPRDHIAVLAFFENRLTGSRVIVTNAHIFWDPAYADVKLIQIAILMESISKFADKYSRFPACKDKKAYTITDDSDPEAPVEVAPEPAPSMEYTNKTQIPLIVCGDLNSTADSSVYELLATGRVSPNHPDLGNYQYGNFTRDGIEHPFSLRSAYTNLADGPQELTWTNYTPGFTDHIDHIWYSTNALENTDLLGPVDEEYMRTVPGLPHYHFPSDHLALLARFNVKVPKTKKPLAEPDFGPSSHHDRRRD</sequence>
<evidence type="ECO:0000256" key="1">
    <source>
        <dbReference type="ARBA" id="ARBA00001663"/>
    </source>
</evidence>
<dbReference type="Gene3D" id="3.80.10.10">
    <property type="entry name" value="Ribonuclease Inhibitor"/>
    <property type="match status" value="1"/>
</dbReference>
<dbReference type="SMART" id="SM00369">
    <property type="entry name" value="LRR_TYP"/>
    <property type="match status" value="2"/>
</dbReference>
<keyword evidence="17" id="KW-0804">Transcription</keyword>
<feature type="region of interest" description="Disordered" evidence="24">
    <location>
        <begin position="339"/>
        <end position="389"/>
    </location>
</feature>
<evidence type="ECO:0000256" key="20">
    <source>
        <dbReference type="ARBA" id="ARBA00030493"/>
    </source>
</evidence>
<evidence type="ECO:0000256" key="9">
    <source>
        <dbReference type="ARBA" id="ARBA00022722"/>
    </source>
</evidence>
<evidence type="ECO:0000256" key="2">
    <source>
        <dbReference type="ARBA" id="ARBA00001946"/>
    </source>
</evidence>
<feature type="region of interest" description="Disordered" evidence="24">
    <location>
        <begin position="911"/>
        <end position="930"/>
    </location>
</feature>
<dbReference type="SUPFAM" id="SSF56219">
    <property type="entry name" value="DNase I-like"/>
    <property type="match status" value="1"/>
</dbReference>
<dbReference type="GO" id="GO:0046872">
    <property type="term" value="F:metal ion binding"/>
    <property type="evidence" value="ECO:0007669"/>
    <property type="project" value="UniProtKB-KW"/>
</dbReference>
<evidence type="ECO:0000256" key="18">
    <source>
        <dbReference type="ARBA" id="ARBA00023242"/>
    </source>
</evidence>
<keyword evidence="15" id="KW-0694">RNA-binding</keyword>
<keyword evidence="7" id="KW-0963">Cytoplasm</keyword>
<dbReference type="InterPro" id="IPR036691">
    <property type="entry name" value="Endo/exonu/phosph_ase_sf"/>
</dbReference>
<protein>
    <recommendedName>
        <fullName evidence="19">CCR4-Not complex 3'-5'-exoribonuclease subunit Ccr4</fullName>
        <ecNumber evidence="6">3.1.13.4</ecNumber>
    </recommendedName>
    <alternativeName>
        <fullName evidence="20">Carbon catabolite repressor protein 4</fullName>
    </alternativeName>
    <alternativeName>
        <fullName evidence="21">Cytoplasmic deadenylase</fullName>
    </alternativeName>
    <alternativeName>
        <fullName evidence="22">Glucose-repressible alcohol dehydrogenase transcriptional effector</fullName>
    </alternativeName>
</protein>
<evidence type="ECO:0000256" key="12">
    <source>
        <dbReference type="ARBA" id="ARBA00022801"/>
    </source>
</evidence>
<evidence type="ECO:0000256" key="19">
    <source>
        <dbReference type="ARBA" id="ARBA00023475"/>
    </source>
</evidence>
<evidence type="ECO:0000256" key="15">
    <source>
        <dbReference type="ARBA" id="ARBA00022884"/>
    </source>
</evidence>
<feature type="compositionally biased region" description="Polar residues" evidence="24">
    <location>
        <begin position="206"/>
        <end position="215"/>
    </location>
</feature>
<evidence type="ECO:0000256" key="16">
    <source>
        <dbReference type="ARBA" id="ARBA00023015"/>
    </source>
</evidence>
<comment type="subcellular location">
    <subcellularLocation>
        <location evidence="4">Cytoplasm</location>
    </subcellularLocation>
    <subcellularLocation>
        <location evidence="3">Nucleus</location>
    </subcellularLocation>
</comment>
<feature type="region of interest" description="Disordered" evidence="24">
    <location>
        <begin position="751"/>
        <end position="770"/>
    </location>
</feature>
<comment type="cofactor">
    <cofactor evidence="2">
        <name>Mg(2+)</name>
        <dbReference type="ChEBI" id="CHEBI:18420"/>
    </cofactor>
</comment>
<keyword evidence="16" id="KW-0805">Transcription regulation</keyword>
<evidence type="ECO:0000256" key="5">
    <source>
        <dbReference type="ARBA" id="ARBA00010774"/>
    </source>
</evidence>
<evidence type="ECO:0000256" key="11">
    <source>
        <dbReference type="ARBA" id="ARBA00022737"/>
    </source>
</evidence>
<dbReference type="SUPFAM" id="SSF52058">
    <property type="entry name" value="L domain-like"/>
    <property type="match status" value="1"/>
</dbReference>
<dbReference type="InterPro" id="IPR032675">
    <property type="entry name" value="LRR_dom_sf"/>
</dbReference>
<dbReference type="OrthoDB" id="428734at2759"/>
<keyword evidence="9" id="KW-0540">Nuclease</keyword>
<name>A0A8A3PIV5_9HELO</name>
<evidence type="ECO:0000256" key="8">
    <source>
        <dbReference type="ARBA" id="ARBA00022614"/>
    </source>
</evidence>
<evidence type="ECO:0000256" key="14">
    <source>
        <dbReference type="ARBA" id="ARBA00022842"/>
    </source>
</evidence>
<dbReference type="InterPro" id="IPR003591">
    <property type="entry name" value="Leu-rich_rpt_typical-subtyp"/>
</dbReference>
<dbReference type="GO" id="GO:0005737">
    <property type="term" value="C:cytoplasm"/>
    <property type="evidence" value="ECO:0007669"/>
    <property type="project" value="UniProtKB-SubCell"/>
</dbReference>
<dbReference type="PANTHER" id="PTHR12121:SF100">
    <property type="entry name" value="POLY(A)-SPECIFIC RIBONUCLEASE"/>
    <property type="match status" value="1"/>
</dbReference>
<reference evidence="26" key="1">
    <citation type="submission" date="2020-10" db="EMBL/GenBank/DDBJ databases">
        <title>Genome Sequence of Monilinia vaccinii-corymbosi Sheds Light on Mummy Berry Disease Infection of Blueberry and Mating Type.</title>
        <authorList>
            <person name="Yow A.G."/>
            <person name="Zhang Y."/>
            <person name="Bansal K."/>
            <person name="Eacker S.M."/>
            <person name="Sullivan S."/>
            <person name="Liachko I."/>
            <person name="Cubeta M.A."/>
            <person name="Rollins J.A."/>
            <person name="Ashrafi H."/>
        </authorList>
    </citation>
    <scope>NUCLEOTIDE SEQUENCE</scope>
    <source>
        <strain evidence="26">RL-1</strain>
    </source>
</reference>
<keyword evidence="8" id="KW-0433">Leucine-rich repeat</keyword>
<dbReference type="Gene3D" id="3.60.10.10">
    <property type="entry name" value="Endonuclease/exonuclease/phosphatase"/>
    <property type="match status" value="1"/>
</dbReference>
<evidence type="ECO:0000256" key="10">
    <source>
        <dbReference type="ARBA" id="ARBA00022723"/>
    </source>
</evidence>
<comment type="catalytic activity">
    <reaction evidence="1">
        <text>Exonucleolytic cleavage of poly(A) to 5'-AMP.</text>
        <dbReference type="EC" id="3.1.13.4"/>
    </reaction>
</comment>
<comment type="similarity">
    <text evidence="5">Belongs to the CCR4/nocturin family.</text>
</comment>
<dbReference type="CDD" id="cd09097">
    <property type="entry name" value="Deadenylase_CCR4"/>
    <property type="match status" value="1"/>
</dbReference>
<dbReference type="GO" id="GO:0003723">
    <property type="term" value="F:RNA binding"/>
    <property type="evidence" value="ECO:0007669"/>
    <property type="project" value="UniProtKB-KW"/>
</dbReference>
<keyword evidence="14" id="KW-0460">Magnesium</keyword>
<evidence type="ECO:0000256" key="7">
    <source>
        <dbReference type="ARBA" id="ARBA00022490"/>
    </source>
</evidence>
<gene>
    <name evidence="26" type="ORF">DSL72_007827</name>
</gene>
<dbReference type="EMBL" id="CP063409">
    <property type="protein sequence ID" value="QSZ34965.1"/>
    <property type="molecule type" value="Genomic_DNA"/>
</dbReference>
<dbReference type="AlphaFoldDB" id="A0A8A3PIV5"/>
<feature type="domain" description="Endonuclease/exonuclease/phosphatase" evidence="25">
    <location>
        <begin position="552"/>
        <end position="661"/>
    </location>
</feature>
<dbReference type="InterPro" id="IPR050410">
    <property type="entry name" value="CCR4/nocturin_mRNA_transcr"/>
</dbReference>
<feature type="domain" description="Endonuclease/exonuclease/phosphatase" evidence="25">
    <location>
        <begin position="737"/>
        <end position="896"/>
    </location>
</feature>
<feature type="region of interest" description="Disordered" evidence="24">
    <location>
        <begin position="206"/>
        <end position="230"/>
    </location>
</feature>
<evidence type="ECO:0000256" key="21">
    <source>
        <dbReference type="ARBA" id="ARBA00031469"/>
    </source>
</evidence>
<keyword evidence="18" id="KW-0539">Nucleus</keyword>
<keyword evidence="10" id="KW-0479">Metal-binding</keyword>
<evidence type="ECO:0000256" key="23">
    <source>
        <dbReference type="ARBA" id="ARBA00045495"/>
    </source>
</evidence>
<dbReference type="GO" id="GO:0005634">
    <property type="term" value="C:nucleus"/>
    <property type="evidence" value="ECO:0007669"/>
    <property type="project" value="UniProtKB-SubCell"/>
</dbReference>
<evidence type="ECO:0000313" key="27">
    <source>
        <dbReference type="Proteomes" id="UP000672032"/>
    </source>
</evidence>
<keyword evidence="27" id="KW-1185">Reference proteome</keyword>
<proteinExistence type="inferred from homology"/>
<comment type="function">
    <text evidence="23">Acts as a catalytic component of the CCR4-NOT core complex, which in the nucleus seems to be a general transcription factor, and in the cytoplasm the major mRNA deadenylase involved in mRNA turnover. Ccr4 has 3'-5' RNase activity with a strong preference for polyadenylated substrates and also low exonuclease activity towards single-stranded DNA.</text>
</comment>
<dbReference type="Pfam" id="PF03372">
    <property type="entry name" value="Exo_endo_phos"/>
    <property type="match status" value="2"/>
</dbReference>